<gene>
    <name evidence="11" type="ORF">LCGC14_2145300</name>
</gene>
<keyword evidence="5" id="KW-0347">Helicase</keyword>
<dbReference type="AlphaFoldDB" id="A0A0F9EJG7"/>
<dbReference type="Gene3D" id="3.40.50.300">
    <property type="entry name" value="P-loop containing nucleotide triphosphate hydrolases"/>
    <property type="match status" value="1"/>
</dbReference>
<comment type="caution">
    <text evidence="11">The sequence shown here is derived from an EMBL/GenBank/DDBJ whole genome shotgun (WGS) entry which is preliminary data.</text>
</comment>
<dbReference type="PROSITE" id="PS51217">
    <property type="entry name" value="UVRD_HELICASE_CTER"/>
    <property type="match status" value="1"/>
</dbReference>
<keyword evidence="7" id="KW-0067">ATP-binding</keyword>
<sequence>FIAVQAARPKTPALLINNEAVAPLSIVWTAADKTLAKKDMTRLAANSTADEIARLLNLAQDNKADLIKDESSRALSGGDIAVLVRNHRQAAEIQYCLQQRGINSVQQGRENVFASHEALLLERLLLAVAEPNNASRIIAVLASPLFGLSALDLYEVQQDEPTWLTHLDFFHELHQLWLQKGFMSMFRHVMVAQSVQQRVLALNNGERQLTNLYHLAELIQDYCSRQKSAIGAVLNWLASHRQSANGDDETAQLRLESDEQLVKIITIHKSKGLEYPIVFCPFLWDVNLRSGKDEIVRFHDPEHDNAAYVAMIEPSLTQAKELVLQEEKAEDLRLLYVALTRARERCVITWGNANGVNDSALFGLLHPTLTKIDPVEMAADLKELAGSSNQTIAVEPLLEQAMMGLQNNLDEQPQLAARDFVGVINKPWRIGSFSALTAGHDAEMPDYDGLSQHQLQTDSGRLIQAETKMVIEDRFKFPRGAQAGVCLHSIFEQWDFNVDDQEGFHQLVNQLLLQYGFDPVWTEAVCKWLCEVVTTPLSAGNSLCLATLTPSHRLDEMAFYFPVTHLTASILKKQLKPYLVENSVLSQVINRSDFYDLTGFMKGFIDLIFEHEGRFYVVDYKSNFLGSKQQNYAIEQLDEAMISHDYPLQYLIY</sequence>
<dbReference type="GO" id="GO:0009338">
    <property type="term" value="C:exodeoxyribonuclease V complex"/>
    <property type="evidence" value="ECO:0007669"/>
    <property type="project" value="TreeGrafter"/>
</dbReference>
<dbReference type="InterPro" id="IPR027417">
    <property type="entry name" value="P-loop_NTPase"/>
</dbReference>
<evidence type="ECO:0000256" key="5">
    <source>
        <dbReference type="ARBA" id="ARBA00022806"/>
    </source>
</evidence>
<dbReference type="Gene3D" id="1.10.486.10">
    <property type="entry name" value="PCRA, domain 4"/>
    <property type="match status" value="1"/>
</dbReference>
<evidence type="ECO:0000256" key="4">
    <source>
        <dbReference type="ARBA" id="ARBA00022801"/>
    </source>
</evidence>
<evidence type="ECO:0000256" key="6">
    <source>
        <dbReference type="ARBA" id="ARBA00022839"/>
    </source>
</evidence>
<feature type="domain" description="UvrD-like helicase C-terminal" evidence="10">
    <location>
        <begin position="5"/>
        <end position="272"/>
    </location>
</feature>
<feature type="non-terminal residue" evidence="11">
    <location>
        <position position="653"/>
    </location>
</feature>
<dbReference type="InterPro" id="IPR014017">
    <property type="entry name" value="DNA_helicase_UvrD-like_C"/>
</dbReference>
<evidence type="ECO:0000256" key="1">
    <source>
        <dbReference type="ARBA" id="ARBA00022722"/>
    </source>
</evidence>
<dbReference type="CDD" id="cd22352">
    <property type="entry name" value="RecB_C-like"/>
    <property type="match status" value="1"/>
</dbReference>
<keyword evidence="6" id="KW-0269">Exonuclease</keyword>
<dbReference type="InterPro" id="IPR000212">
    <property type="entry name" value="DNA_helicase_UvrD/REP"/>
</dbReference>
<dbReference type="InterPro" id="IPR011335">
    <property type="entry name" value="Restrct_endonuc-II-like"/>
</dbReference>
<accession>A0A0F9EJG7</accession>
<evidence type="ECO:0000313" key="11">
    <source>
        <dbReference type="EMBL" id="KKL66406.1"/>
    </source>
</evidence>
<feature type="non-terminal residue" evidence="11">
    <location>
        <position position="1"/>
    </location>
</feature>
<dbReference type="Gene3D" id="3.90.320.10">
    <property type="match status" value="1"/>
</dbReference>
<evidence type="ECO:0000256" key="7">
    <source>
        <dbReference type="ARBA" id="ARBA00022840"/>
    </source>
</evidence>
<dbReference type="GO" id="GO:0000725">
    <property type="term" value="P:recombinational repair"/>
    <property type="evidence" value="ECO:0007669"/>
    <property type="project" value="TreeGrafter"/>
</dbReference>
<keyword evidence="8" id="KW-0238">DNA-binding</keyword>
<dbReference type="GO" id="GO:0004527">
    <property type="term" value="F:exonuclease activity"/>
    <property type="evidence" value="ECO:0007669"/>
    <property type="project" value="UniProtKB-KW"/>
</dbReference>
<evidence type="ECO:0000256" key="3">
    <source>
        <dbReference type="ARBA" id="ARBA00022763"/>
    </source>
</evidence>
<reference evidence="11" key="1">
    <citation type="journal article" date="2015" name="Nature">
        <title>Complex archaea that bridge the gap between prokaryotes and eukaryotes.</title>
        <authorList>
            <person name="Spang A."/>
            <person name="Saw J.H."/>
            <person name="Jorgensen S.L."/>
            <person name="Zaremba-Niedzwiedzka K."/>
            <person name="Martijn J."/>
            <person name="Lind A.E."/>
            <person name="van Eijk R."/>
            <person name="Schleper C."/>
            <person name="Guy L."/>
            <person name="Ettema T.J."/>
        </authorList>
    </citation>
    <scope>NUCLEOTIDE SEQUENCE</scope>
</reference>
<dbReference type="SUPFAM" id="SSF52540">
    <property type="entry name" value="P-loop containing nucleoside triphosphate hydrolases"/>
    <property type="match status" value="1"/>
</dbReference>
<protein>
    <recommendedName>
        <fullName evidence="10">UvrD-like helicase C-terminal domain-containing protein</fullName>
    </recommendedName>
</protein>
<dbReference type="GO" id="GO:0005829">
    <property type="term" value="C:cytosol"/>
    <property type="evidence" value="ECO:0007669"/>
    <property type="project" value="TreeGrafter"/>
</dbReference>
<evidence type="ECO:0000256" key="9">
    <source>
        <dbReference type="ARBA" id="ARBA00023204"/>
    </source>
</evidence>
<dbReference type="GO" id="GO:0043138">
    <property type="term" value="F:3'-5' DNA helicase activity"/>
    <property type="evidence" value="ECO:0007669"/>
    <property type="project" value="TreeGrafter"/>
</dbReference>
<evidence type="ECO:0000256" key="8">
    <source>
        <dbReference type="ARBA" id="ARBA00023125"/>
    </source>
</evidence>
<dbReference type="EMBL" id="LAZR01027215">
    <property type="protein sequence ID" value="KKL66406.1"/>
    <property type="molecule type" value="Genomic_DNA"/>
</dbReference>
<organism evidence="11">
    <name type="scientific">marine sediment metagenome</name>
    <dbReference type="NCBI Taxonomy" id="412755"/>
    <lineage>
        <taxon>unclassified sequences</taxon>
        <taxon>metagenomes</taxon>
        <taxon>ecological metagenomes</taxon>
    </lineage>
</organism>
<dbReference type="GO" id="GO:0003677">
    <property type="term" value="F:DNA binding"/>
    <property type="evidence" value="ECO:0007669"/>
    <property type="project" value="UniProtKB-KW"/>
</dbReference>
<keyword evidence="1" id="KW-0540">Nuclease</keyword>
<dbReference type="InterPro" id="IPR011604">
    <property type="entry name" value="PDDEXK-like_dom_sf"/>
</dbReference>
<evidence type="ECO:0000259" key="10">
    <source>
        <dbReference type="PROSITE" id="PS51217"/>
    </source>
</evidence>
<name>A0A0F9EJG7_9ZZZZ</name>
<dbReference type="GO" id="GO:0005524">
    <property type="term" value="F:ATP binding"/>
    <property type="evidence" value="ECO:0007669"/>
    <property type="project" value="UniProtKB-KW"/>
</dbReference>
<keyword evidence="2" id="KW-0547">Nucleotide-binding</keyword>
<keyword evidence="3" id="KW-0227">DNA damage</keyword>
<dbReference type="SUPFAM" id="SSF52980">
    <property type="entry name" value="Restriction endonuclease-like"/>
    <property type="match status" value="1"/>
</dbReference>
<keyword evidence="9" id="KW-0234">DNA repair</keyword>
<dbReference type="Pfam" id="PF13361">
    <property type="entry name" value="UvrD_C"/>
    <property type="match status" value="1"/>
</dbReference>
<dbReference type="PANTHER" id="PTHR11070:SF23">
    <property type="entry name" value="RECBCD ENZYME SUBUNIT RECB"/>
    <property type="match status" value="1"/>
</dbReference>
<evidence type="ECO:0000256" key="2">
    <source>
        <dbReference type="ARBA" id="ARBA00022741"/>
    </source>
</evidence>
<proteinExistence type="predicted"/>
<keyword evidence="4" id="KW-0378">Hydrolase</keyword>
<dbReference type="PANTHER" id="PTHR11070">
    <property type="entry name" value="UVRD / RECB / PCRA DNA HELICASE FAMILY MEMBER"/>
    <property type="match status" value="1"/>
</dbReference>